<keyword evidence="2" id="KW-1185">Reference proteome</keyword>
<name>A0ACA9LLA0_9GLOM</name>
<evidence type="ECO:0000313" key="1">
    <source>
        <dbReference type="EMBL" id="CAG8530298.1"/>
    </source>
</evidence>
<gene>
    <name evidence="1" type="ORF">SCALOS_LOCUS4430</name>
</gene>
<reference evidence="1" key="1">
    <citation type="submission" date="2021-06" db="EMBL/GenBank/DDBJ databases">
        <authorList>
            <person name="Kallberg Y."/>
            <person name="Tangrot J."/>
            <person name="Rosling A."/>
        </authorList>
    </citation>
    <scope>NUCLEOTIDE SEQUENCE</scope>
    <source>
        <strain evidence="1">AU212A</strain>
    </source>
</reference>
<evidence type="ECO:0000313" key="2">
    <source>
        <dbReference type="Proteomes" id="UP000789860"/>
    </source>
</evidence>
<accession>A0ACA9LLA0</accession>
<dbReference type="Proteomes" id="UP000789860">
    <property type="component" value="Unassembled WGS sequence"/>
</dbReference>
<sequence length="226" mass="25577">MRPKLLITLILVFTTIIYVTTSSPLQERGSNIEREPQLNKRSLILPCSVFPFYGTYAALGGISYTCGYAVSAYDNCGSIGSWAFYGAYYDLSYKTYRISYYCPSICNTADGVWTTYDNTTDFQITYRKKFRSMFWYGQGEENHSKFGLPHSEKTMILVVYSYEYRGFLSLFLSSEERPKGAERLELPEAASESSVPSVLGGQIPAIGAFAVLRSLTLLNYERHLKV</sequence>
<protein>
    <submittedName>
        <fullName evidence="1">1238_t:CDS:1</fullName>
    </submittedName>
</protein>
<organism evidence="1 2">
    <name type="scientific">Scutellospora calospora</name>
    <dbReference type="NCBI Taxonomy" id="85575"/>
    <lineage>
        <taxon>Eukaryota</taxon>
        <taxon>Fungi</taxon>
        <taxon>Fungi incertae sedis</taxon>
        <taxon>Mucoromycota</taxon>
        <taxon>Glomeromycotina</taxon>
        <taxon>Glomeromycetes</taxon>
        <taxon>Diversisporales</taxon>
        <taxon>Gigasporaceae</taxon>
        <taxon>Scutellospora</taxon>
    </lineage>
</organism>
<comment type="caution">
    <text evidence="1">The sequence shown here is derived from an EMBL/GenBank/DDBJ whole genome shotgun (WGS) entry which is preliminary data.</text>
</comment>
<proteinExistence type="predicted"/>
<feature type="non-terminal residue" evidence="1">
    <location>
        <position position="226"/>
    </location>
</feature>
<dbReference type="EMBL" id="CAJVPM010005993">
    <property type="protein sequence ID" value="CAG8530298.1"/>
    <property type="molecule type" value="Genomic_DNA"/>
</dbReference>